<protein>
    <submittedName>
        <fullName evidence="2">Acetoacetate decarboxylase (ADC)</fullName>
    </submittedName>
</protein>
<proteinExistence type="predicted"/>
<dbReference type="Proteomes" id="UP000486534">
    <property type="component" value="Unassembled WGS sequence"/>
</dbReference>
<dbReference type="Gene3D" id="2.40.400.10">
    <property type="entry name" value="Acetoacetate decarboxylase-like"/>
    <property type="match status" value="1"/>
</dbReference>
<evidence type="ECO:0000313" key="3">
    <source>
        <dbReference type="Proteomes" id="UP000486534"/>
    </source>
</evidence>
<name>A0A7X1PMD3_9PSED</name>
<sequence>MHSLENWNVKLATVTAMAGALLAPLASPVLADATGHAETTMIDIAGHPVPVLKGGLYDRYRSNPPLSVIEAEAPGMDLSWFKQLAKTRVDMGFESYSPNFYYKNSRITAVYTADLARLRELIPAEVLAQVQPLQVWPGRGLVAFTAYTYDYCDNDSYNEIALSIITNKPGKSNLGPLTLVGQSISKDFWGYVLKLPVNTELARVRGVVGYNLPKWLTDISRREEAQSLSYDIIDSQTGNVDVIFKGSKLADLSHDVGMVTNSFTNLDHNGQLAYGYATSRQTSHASSSSADAARLILGEGSLSDYLRSLQLGKLVKYEYVPEFQSALYAPKPLASLNDSH</sequence>
<gene>
    <name evidence="2" type="ORF">GDH07_13565</name>
</gene>
<keyword evidence="1" id="KW-0732">Signal</keyword>
<dbReference type="EMBL" id="WHUV01000002">
    <property type="protein sequence ID" value="MQA54338.1"/>
    <property type="molecule type" value="Genomic_DNA"/>
</dbReference>
<organism evidence="2 3">
    <name type="scientific">Pseudomonas piscis</name>
    <dbReference type="NCBI Taxonomy" id="2614538"/>
    <lineage>
        <taxon>Bacteria</taxon>
        <taxon>Pseudomonadati</taxon>
        <taxon>Pseudomonadota</taxon>
        <taxon>Gammaproteobacteria</taxon>
        <taxon>Pseudomonadales</taxon>
        <taxon>Pseudomonadaceae</taxon>
        <taxon>Pseudomonas</taxon>
    </lineage>
</organism>
<dbReference type="InterPro" id="IPR023375">
    <property type="entry name" value="ADC_dom_sf"/>
</dbReference>
<evidence type="ECO:0000313" key="2">
    <source>
        <dbReference type="EMBL" id="MQA54338.1"/>
    </source>
</evidence>
<dbReference type="SUPFAM" id="SSF160104">
    <property type="entry name" value="Acetoacetate decarboxylase-like"/>
    <property type="match status" value="1"/>
</dbReference>
<comment type="caution">
    <text evidence="2">The sequence shown here is derived from an EMBL/GenBank/DDBJ whole genome shotgun (WGS) entry which is preliminary data.</text>
</comment>
<feature type="chain" id="PRO_5030574880" evidence="1">
    <location>
        <begin position="32"/>
        <end position="340"/>
    </location>
</feature>
<feature type="signal peptide" evidence="1">
    <location>
        <begin position="1"/>
        <end position="31"/>
    </location>
</feature>
<dbReference type="AlphaFoldDB" id="A0A7X1PMD3"/>
<accession>A0A7X1PMD3</accession>
<reference evidence="2 3" key="1">
    <citation type="submission" date="2019-10" db="EMBL/GenBank/DDBJ databases">
        <title>Pseudomonas dajingensis sp. nov., isolated from the profound head ulcers of farmed Murray cod (Maccullochella peelii peelii).</title>
        <authorList>
            <person name="Liu Y."/>
        </authorList>
    </citation>
    <scope>NUCLEOTIDE SEQUENCE [LARGE SCALE GENOMIC DNA]</scope>
    <source>
        <strain evidence="2 3">MC042</strain>
    </source>
</reference>
<evidence type="ECO:0000256" key="1">
    <source>
        <dbReference type="SAM" id="SignalP"/>
    </source>
</evidence>